<name>A0ABU9YA05_9SPHN</name>
<protein>
    <recommendedName>
        <fullName evidence="3">DUF4286 family protein</fullName>
    </recommendedName>
</protein>
<comment type="caution">
    <text evidence="1">The sequence shown here is derived from an EMBL/GenBank/DDBJ whole genome shotgun (WGS) entry which is preliminary data.</text>
</comment>
<dbReference type="Proteomes" id="UP001419910">
    <property type="component" value="Unassembled WGS sequence"/>
</dbReference>
<accession>A0ABU9YA05</accession>
<evidence type="ECO:0008006" key="3">
    <source>
        <dbReference type="Google" id="ProtNLM"/>
    </source>
</evidence>
<dbReference type="EMBL" id="JBDIME010000031">
    <property type="protein sequence ID" value="MEN2792639.1"/>
    <property type="molecule type" value="Genomic_DNA"/>
</dbReference>
<gene>
    <name evidence="1" type="ORF">ABC974_23630</name>
</gene>
<organism evidence="1 2">
    <name type="scientific">Sphingomonas oligophenolica</name>
    <dbReference type="NCBI Taxonomy" id="301154"/>
    <lineage>
        <taxon>Bacteria</taxon>
        <taxon>Pseudomonadati</taxon>
        <taxon>Pseudomonadota</taxon>
        <taxon>Alphaproteobacteria</taxon>
        <taxon>Sphingomonadales</taxon>
        <taxon>Sphingomonadaceae</taxon>
        <taxon>Sphingomonas</taxon>
    </lineage>
</organism>
<keyword evidence="2" id="KW-1185">Reference proteome</keyword>
<dbReference type="Gene3D" id="3.30.70.100">
    <property type="match status" value="1"/>
</dbReference>
<evidence type="ECO:0000313" key="1">
    <source>
        <dbReference type="EMBL" id="MEN2792639.1"/>
    </source>
</evidence>
<evidence type="ECO:0000313" key="2">
    <source>
        <dbReference type="Proteomes" id="UP001419910"/>
    </source>
</evidence>
<reference evidence="1 2" key="1">
    <citation type="submission" date="2024-05" db="EMBL/GenBank/DDBJ databases">
        <authorList>
            <person name="Liu Q."/>
            <person name="Xin Y.-H."/>
        </authorList>
    </citation>
    <scope>NUCLEOTIDE SEQUENCE [LARGE SCALE GENOMIC DNA]</scope>
    <source>
        <strain evidence="1 2">CGMCC 1.10181</strain>
    </source>
</reference>
<proteinExistence type="predicted"/>
<dbReference type="InterPro" id="IPR011008">
    <property type="entry name" value="Dimeric_a/b-barrel"/>
</dbReference>
<dbReference type="RefSeq" id="WP_343892248.1">
    <property type="nucleotide sequence ID" value="NZ_BAAAEH010000055.1"/>
</dbReference>
<sequence>MKRYKLVALTNAADGRDEEFGQWYDRQHIPDVLAVPGAVSAERFVIAGEGPHRYMTIYEIETDDLEAFKAELMSRAGTDRMVLTDAMDGTTTAAAFWEPLAAQ</sequence>
<dbReference type="SUPFAM" id="SSF54909">
    <property type="entry name" value="Dimeric alpha+beta barrel"/>
    <property type="match status" value="1"/>
</dbReference>